<dbReference type="Gene3D" id="3.40.50.2000">
    <property type="entry name" value="Glycogen Phosphorylase B"/>
    <property type="match status" value="1"/>
</dbReference>
<dbReference type="PANTHER" id="PTHR44809:SF1">
    <property type="entry name" value="PROTEIN O-MANNOSYL-TRANSFERASE TMTC1"/>
    <property type="match status" value="1"/>
</dbReference>
<dbReference type="PROSITE" id="PS50005">
    <property type="entry name" value="TPR"/>
    <property type="match status" value="2"/>
</dbReference>
<dbReference type="Proteomes" id="UP000220629">
    <property type="component" value="Unassembled WGS sequence"/>
</dbReference>
<proteinExistence type="predicted"/>
<evidence type="ECO:0000313" key="3">
    <source>
        <dbReference type="Proteomes" id="UP000220629"/>
    </source>
</evidence>
<dbReference type="RefSeq" id="WP_098154332.1">
    <property type="nucleotide sequence ID" value="NZ_CADETB010000011.1"/>
</dbReference>
<dbReference type="SMART" id="SM00028">
    <property type="entry name" value="TPR"/>
    <property type="match status" value="3"/>
</dbReference>
<gene>
    <name evidence="2" type="ORF">CRM94_32740</name>
</gene>
<comment type="caution">
    <text evidence="2">The sequence shown here is derived from an EMBL/GenBank/DDBJ whole genome shotgun (WGS) entry which is preliminary data.</text>
</comment>
<evidence type="ECO:0000256" key="1">
    <source>
        <dbReference type="PROSITE-ProRule" id="PRU00339"/>
    </source>
</evidence>
<dbReference type="InterPro" id="IPR011990">
    <property type="entry name" value="TPR-like_helical_dom_sf"/>
</dbReference>
<keyword evidence="1" id="KW-0802">TPR repeat</keyword>
<accession>A0A2A7S6I2</accession>
<dbReference type="Gene3D" id="1.25.40.10">
    <property type="entry name" value="Tetratricopeptide repeat domain"/>
    <property type="match status" value="1"/>
</dbReference>
<feature type="repeat" description="TPR" evidence="1">
    <location>
        <begin position="79"/>
        <end position="112"/>
    </location>
</feature>
<dbReference type="SUPFAM" id="SSF53756">
    <property type="entry name" value="UDP-Glycosyltransferase/glycogen phosphorylase"/>
    <property type="match status" value="1"/>
</dbReference>
<organism evidence="2 3">
    <name type="scientific">Burkholderia gladioli</name>
    <name type="common">Pseudomonas marginata</name>
    <name type="synonym">Phytomonas marginata</name>
    <dbReference type="NCBI Taxonomy" id="28095"/>
    <lineage>
        <taxon>Bacteria</taxon>
        <taxon>Pseudomonadati</taxon>
        <taxon>Pseudomonadota</taxon>
        <taxon>Betaproteobacteria</taxon>
        <taxon>Burkholderiales</taxon>
        <taxon>Burkholderiaceae</taxon>
        <taxon>Burkholderia</taxon>
    </lineage>
</organism>
<protein>
    <submittedName>
        <fullName evidence="2">Uncharacterized protein</fullName>
    </submittedName>
</protein>
<dbReference type="AlphaFoldDB" id="A0A2A7S6I2"/>
<dbReference type="SUPFAM" id="SSF48452">
    <property type="entry name" value="TPR-like"/>
    <property type="match status" value="1"/>
</dbReference>
<dbReference type="InterPro" id="IPR019734">
    <property type="entry name" value="TPR_rpt"/>
</dbReference>
<evidence type="ECO:0000313" key="2">
    <source>
        <dbReference type="EMBL" id="PEH39082.1"/>
    </source>
</evidence>
<dbReference type="InterPro" id="IPR052943">
    <property type="entry name" value="TMTC_O-mannosyl-trnsfr"/>
</dbReference>
<reference evidence="3" key="1">
    <citation type="submission" date="2017-09" db="EMBL/GenBank/DDBJ databases">
        <title>FDA dAtabase for Regulatory Grade micrObial Sequences (FDA-ARGOS): Supporting development and validation of Infectious Disease Dx tests.</title>
        <authorList>
            <person name="Minogue T."/>
            <person name="Wolcott M."/>
            <person name="Wasieloski L."/>
            <person name="Aguilar W."/>
            <person name="Moore D."/>
            <person name="Tallon L."/>
            <person name="Sadzewicz L."/>
            <person name="Ott S."/>
            <person name="Zhao X."/>
            <person name="Nagaraj S."/>
            <person name="Vavikolanu K."/>
            <person name="Aluvathingal J."/>
            <person name="Nadendla S."/>
            <person name="Sichtig H."/>
        </authorList>
    </citation>
    <scope>NUCLEOTIDE SEQUENCE [LARGE SCALE GENOMIC DNA]</scope>
    <source>
        <strain evidence="3">FDAARGOS_390</strain>
    </source>
</reference>
<dbReference type="Pfam" id="PF14559">
    <property type="entry name" value="TPR_19"/>
    <property type="match status" value="1"/>
</dbReference>
<feature type="repeat" description="TPR" evidence="1">
    <location>
        <begin position="11"/>
        <end position="44"/>
    </location>
</feature>
<name>A0A2A7S6I2_BURGA</name>
<dbReference type="EMBL" id="PDDY01000004">
    <property type="protein sequence ID" value="PEH39082.1"/>
    <property type="molecule type" value="Genomic_DNA"/>
</dbReference>
<dbReference type="PANTHER" id="PTHR44809">
    <property type="match status" value="1"/>
</dbReference>
<dbReference type="Pfam" id="PF13432">
    <property type="entry name" value="TPR_16"/>
    <property type="match status" value="1"/>
</dbReference>
<sequence>MTATPPDPHPAQAHFDLALSLVAQGRHAEAEHAYRQVLAILPGAAVAHSNLGNVLEVLERFAEAEAHVRLASVLDPNLPEAHCNLASLMRHAGRLEEAELAYRRALALRPDYPDALFGLATLLLSLGRFEEGWPLYESRYAHPRFVHQRTRAMLPCPQWQGEPLAGRSLLVWQEDGLGDMIQFARYLPMLKAAGASRVSVACMGALHRLLAGVAGVDAVLDHDSAQARAASFDCWTSLLSAPAHFGTSAITIPAPVVLPMEPARLARWRARLDTLDTLAPGAGRRVGLAWKGNPQHHNDAHRSLPSLAALAPLWSVPRIGFVSLQKGAGEDEIAPAAASQPLLALGAEAEDLADSAAILAQLDLLICVDTSVAHLAATLGVPCWVLLPGRDVDWRWMHGREDTPWYPARLRLFRQRDGEGWERVVARVRQALGEWARTPSA</sequence>